<evidence type="ECO:0000256" key="5">
    <source>
        <dbReference type="SAM" id="MobiDB-lite"/>
    </source>
</evidence>
<feature type="region of interest" description="Disordered" evidence="5">
    <location>
        <begin position="651"/>
        <end position="678"/>
    </location>
</feature>
<keyword evidence="10" id="KW-1185">Reference proteome</keyword>
<name>A0ABD2IP28_HETSC</name>
<keyword evidence="1" id="KW-0433">Leucine-rich repeat</keyword>
<dbReference type="PANTHER" id="PTHR45842">
    <property type="entry name" value="SYNAPTIC ADHESION-LIKE MOLECULE SALM"/>
    <property type="match status" value="1"/>
</dbReference>
<dbReference type="InterPro" id="IPR032675">
    <property type="entry name" value="LRR_dom_sf"/>
</dbReference>
<dbReference type="SMART" id="SM00082">
    <property type="entry name" value="LRRCT"/>
    <property type="match status" value="1"/>
</dbReference>
<dbReference type="InterPro" id="IPR000483">
    <property type="entry name" value="Cys-rich_flank_reg_C"/>
</dbReference>
<comment type="caution">
    <text evidence="9">The sequence shown here is derived from an EMBL/GenBank/DDBJ whole genome shotgun (WGS) entry which is preliminary data.</text>
</comment>
<evidence type="ECO:0000313" key="9">
    <source>
        <dbReference type="EMBL" id="KAL3080941.1"/>
    </source>
</evidence>
<dbReference type="AlphaFoldDB" id="A0ABD2IP28"/>
<dbReference type="Proteomes" id="UP001620645">
    <property type="component" value="Unassembled WGS sequence"/>
</dbReference>
<dbReference type="InterPro" id="IPR001611">
    <property type="entry name" value="Leu-rich_rpt"/>
</dbReference>
<proteinExistence type="predicted"/>
<dbReference type="PROSITE" id="PS51450">
    <property type="entry name" value="LRR"/>
    <property type="match status" value="4"/>
</dbReference>
<evidence type="ECO:0000256" key="2">
    <source>
        <dbReference type="ARBA" id="ARBA00022729"/>
    </source>
</evidence>
<dbReference type="SMART" id="SM00365">
    <property type="entry name" value="LRR_SD22"/>
    <property type="match status" value="5"/>
</dbReference>
<keyword evidence="6" id="KW-0812">Transmembrane</keyword>
<feature type="signal peptide" evidence="7">
    <location>
        <begin position="1"/>
        <end position="26"/>
    </location>
</feature>
<keyword evidence="4" id="KW-0325">Glycoprotein</keyword>
<dbReference type="EMBL" id="JBICCN010000283">
    <property type="protein sequence ID" value="KAL3080941.1"/>
    <property type="molecule type" value="Genomic_DNA"/>
</dbReference>
<feature type="domain" description="LRRCT" evidence="8">
    <location>
        <begin position="389"/>
        <end position="440"/>
    </location>
</feature>
<feature type="compositionally biased region" description="Pro residues" evidence="5">
    <location>
        <begin position="607"/>
        <end position="618"/>
    </location>
</feature>
<feature type="chain" id="PRO_5044798345" description="LRRCT domain-containing protein" evidence="7">
    <location>
        <begin position="27"/>
        <end position="678"/>
    </location>
</feature>
<keyword evidence="3" id="KW-0677">Repeat</keyword>
<organism evidence="9 10">
    <name type="scientific">Heterodera schachtii</name>
    <name type="common">Sugarbeet cyst nematode worm</name>
    <name type="synonym">Tylenchus schachtii</name>
    <dbReference type="NCBI Taxonomy" id="97005"/>
    <lineage>
        <taxon>Eukaryota</taxon>
        <taxon>Metazoa</taxon>
        <taxon>Ecdysozoa</taxon>
        <taxon>Nematoda</taxon>
        <taxon>Chromadorea</taxon>
        <taxon>Rhabditida</taxon>
        <taxon>Tylenchina</taxon>
        <taxon>Tylenchomorpha</taxon>
        <taxon>Tylenchoidea</taxon>
        <taxon>Heteroderidae</taxon>
        <taxon>Heteroderinae</taxon>
        <taxon>Heterodera</taxon>
    </lineage>
</organism>
<gene>
    <name evidence="9" type="ORF">niasHS_011392</name>
</gene>
<dbReference type="SUPFAM" id="SSF52058">
    <property type="entry name" value="L domain-like"/>
    <property type="match status" value="1"/>
</dbReference>
<evidence type="ECO:0000256" key="7">
    <source>
        <dbReference type="SAM" id="SignalP"/>
    </source>
</evidence>
<feature type="region of interest" description="Disordered" evidence="5">
    <location>
        <begin position="585"/>
        <end position="621"/>
    </location>
</feature>
<evidence type="ECO:0000259" key="8">
    <source>
        <dbReference type="SMART" id="SM00082"/>
    </source>
</evidence>
<accession>A0ABD2IP28</accession>
<dbReference type="Pfam" id="PF13855">
    <property type="entry name" value="LRR_8"/>
    <property type="match status" value="4"/>
</dbReference>
<keyword evidence="2 7" id="KW-0732">Signal</keyword>
<dbReference type="PANTHER" id="PTHR45842:SF12">
    <property type="entry name" value="KEKKON 5, ISOFORM A"/>
    <property type="match status" value="1"/>
</dbReference>
<evidence type="ECO:0000313" key="10">
    <source>
        <dbReference type="Proteomes" id="UP001620645"/>
    </source>
</evidence>
<dbReference type="InterPro" id="IPR050467">
    <property type="entry name" value="LRFN"/>
</dbReference>
<evidence type="ECO:0000256" key="4">
    <source>
        <dbReference type="ARBA" id="ARBA00023180"/>
    </source>
</evidence>
<evidence type="ECO:0000256" key="1">
    <source>
        <dbReference type="ARBA" id="ARBA00022614"/>
    </source>
</evidence>
<keyword evidence="6" id="KW-1133">Transmembrane helix</keyword>
<keyword evidence="6" id="KW-0472">Membrane</keyword>
<sequence length="678" mass="75846">MLCRRPHKICIIIAIIFLVFVPYCAAFCPPGCECRDDQFLVACNSPALTSIPILLNPMLKTLVITNSNGLKLDSFSIALYQQLESLELSNNQITRIPSNFLSRLTKLRTLNLRGNKMKVIDGATKEAKNLEHLDLSSNQIEHILPNSFANFGALLHLNLSHNHLHAIDRTTFTGLTNLTDMDLRQNRISKLDNDQFDTLSELANLGLSGNLISELMAKPFSSLEKLRNLDLSSNLISCMEKDAFSGLQRLESLNLARNLLSTPTSEAIDGCRRNANWEHLIGLRKLDLSGNAWAEIPARTFDGGLWKLRELRLEQMSQLREIRAEAFVGLPKLGSLFLTNSTFLSYIDPKSFIGTNSLEQLDLANCQLSTIDQNLVNWSMLKKVGLSGNRWNCDCELVSFLPKILEIHHHSAAFFDVLCASPEEFRDLNILFVATNFSSTSEQNFLKCSDNFGSSSAMSLKFLLDNPKFAFLASAGGILLLLSLTFSILCFCGSRKKNCQRNFCKFCFCGKIRKANSVERTIRQQSHFYAPGSASYTESLIAYEPSANSNSTQHFEQNARIGQNMKHNSTGFSIVEQNSNTYSSNEADEYYSSIGPENGEERRELPPLSPPPPPPPFFGDPFSLNLSPNLFAGTHHHGPIAVPPYQLRNSSTLRRNDQRPPSILAPPLPPLRRMMPNY</sequence>
<feature type="transmembrane region" description="Helical" evidence="6">
    <location>
        <begin position="469"/>
        <end position="492"/>
    </location>
</feature>
<dbReference type="Gene3D" id="3.80.10.10">
    <property type="entry name" value="Ribonuclease Inhibitor"/>
    <property type="match status" value="4"/>
</dbReference>
<protein>
    <recommendedName>
        <fullName evidence="8">LRRCT domain-containing protein</fullName>
    </recommendedName>
</protein>
<dbReference type="SMART" id="SM00369">
    <property type="entry name" value="LRR_TYP"/>
    <property type="match status" value="10"/>
</dbReference>
<dbReference type="FunFam" id="3.80.10.10:FF:000732">
    <property type="entry name" value="GD11101"/>
    <property type="match status" value="1"/>
</dbReference>
<evidence type="ECO:0000256" key="6">
    <source>
        <dbReference type="SAM" id="Phobius"/>
    </source>
</evidence>
<reference evidence="9 10" key="1">
    <citation type="submission" date="2024-10" db="EMBL/GenBank/DDBJ databases">
        <authorList>
            <person name="Kim D."/>
        </authorList>
    </citation>
    <scope>NUCLEOTIDE SEQUENCE [LARGE SCALE GENOMIC DNA]</scope>
    <source>
        <strain evidence="9">Taebaek</strain>
    </source>
</reference>
<dbReference type="InterPro" id="IPR003591">
    <property type="entry name" value="Leu-rich_rpt_typical-subtyp"/>
</dbReference>
<evidence type="ECO:0000256" key="3">
    <source>
        <dbReference type="ARBA" id="ARBA00022737"/>
    </source>
</evidence>